<dbReference type="Pfam" id="PF02397">
    <property type="entry name" value="Bac_transf"/>
    <property type="match status" value="1"/>
</dbReference>
<reference evidence="4 5" key="1">
    <citation type="journal article" date="2016" name="Nat. Commun.">
        <title>Thousands of microbial genomes shed light on interconnected biogeochemical processes in an aquifer system.</title>
        <authorList>
            <person name="Anantharaman K."/>
            <person name="Brown C.T."/>
            <person name="Hug L.A."/>
            <person name="Sharon I."/>
            <person name="Castelle C.J."/>
            <person name="Probst A.J."/>
            <person name="Thomas B.C."/>
            <person name="Singh A."/>
            <person name="Wilkins M.J."/>
            <person name="Karaoz U."/>
            <person name="Brodie E.L."/>
            <person name="Williams K.H."/>
            <person name="Hubbard S.S."/>
            <person name="Banfield J.F."/>
        </authorList>
    </citation>
    <scope>NUCLEOTIDE SEQUENCE [LARGE SCALE GENOMIC DNA]</scope>
</reference>
<name>A0A1G2H206_9BACT</name>
<keyword evidence="2" id="KW-1133">Transmembrane helix</keyword>
<evidence type="ECO:0000259" key="3">
    <source>
        <dbReference type="Pfam" id="PF02397"/>
    </source>
</evidence>
<dbReference type="GO" id="GO:0016780">
    <property type="term" value="F:phosphotransferase activity, for other substituted phosphate groups"/>
    <property type="evidence" value="ECO:0007669"/>
    <property type="project" value="TreeGrafter"/>
</dbReference>
<keyword evidence="2" id="KW-0472">Membrane</keyword>
<sequence>MVREKADLAAEYKPQRPYYFAKRVFDFLAALVLSVMVAPAVFVVIFLIRRDSKGRAIIVQERVGMEGELFYMYKFRTMAADTELYAPAPQNNKDSRITKIGRFLRNYSIDELPQFWNVLKGEMSIVGPRPEMAFIVEKYEPWQKIRLQVKPGITGFWQVIGRKDLPLEENIEYDIYYVLHQSFFLDLAIMLKTIPRLFFSYGAY</sequence>
<evidence type="ECO:0000313" key="4">
    <source>
        <dbReference type="EMBL" id="OGZ56389.1"/>
    </source>
</evidence>
<accession>A0A1G2H206</accession>
<comment type="similarity">
    <text evidence="1">Belongs to the bacterial sugar transferase family.</text>
</comment>
<gene>
    <name evidence="4" type="ORF">A3J04_03595</name>
</gene>
<dbReference type="PANTHER" id="PTHR30576:SF10">
    <property type="entry name" value="SLL5057 PROTEIN"/>
    <property type="match status" value="1"/>
</dbReference>
<comment type="caution">
    <text evidence="4">The sequence shown here is derived from an EMBL/GenBank/DDBJ whole genome shotgun (WGS) entry which is preliminary data.</text>
</comment>
<feature type="domain" description="Bacterial sugar transferase" evidence="3">
    <location>
        <begin position="22"/>
        <end position="198"/>
    </location>
</feature>
<evidence type="ECO:0000256" key="1">
    <source>
        <dbReference type="ARBA" id="ARBA00006464"/>
    </source>
</evidence>
<protein>
    <recommendedName>
        <fullName evidence="3">Bacterial sugar transferase domain-containing protein</fullName>
    </recommendedName>
</protein>
<dbReference type="AlphaFoldDB" id="A0A1G2H206"/>
<evidence type="ECO:0000313" key="5">
    <source>
        <dbReference type="Proteomes" id="UP000177954"/>
    </source>
</evidence>
<dbReference type="Proteomes" id="UP000177954">
    <property type="component" value="Unassembled WGS sequence"/>
</dbReference>
<proteinExistence type="inferred from homology"/>
<keyword evidence="2" id="KW-0812">Transmembrane</keyword>
<dbReference type="STRING" id="1802129.A3J04_03595"/>
<evidence type="ECO:0000256" key="2">
    <source>
        <dbReference type="SAM" id="Phobius"/>
    </source>
</evidence>
<dbReference type="PANTHER" id="PTHR30576">
    <property type="entry name" value="COLANIC BIOSYNTHESIS UDP-GLUCOSE LIPID CARRIER TRANSFERASE"/>
    <property type="match status" value="1"/>
</dbReference>
<dbReference type="InterPro" id="IPR003362">
    <property type="entry name" value="Bact_transf"/>
</dbReference>
<feature type="transmembrane region" description="Helical" evidence="2">
    <location>
        <begin position="27"/>
        <end position="48"/>
    </location>
</feature>
<organism evidence="4 5">
    <name type="scientific">Candidatus Ryanbacteria bacterium RIFCSPLOWO2_02_FULL_47_14</name>
    <dbReference type="NCBI Taxonomy" id="1802129"/>
    <lineage>
        <taxon>Bacteria</taxon>
        <taxon>Candidatus Ryaniibacteriota</taxon>
    </lineage>
</organism>
<dbReference type="EMBL" id="MHNZ01000018">
    <property type="protein sequence ID" value="OGZ56389.1"/>
    <property type="molecule type" value="Genomic_DNA"/>
</dbReference>